<comment type="similarity">
    <text evidence="4">Belongs to the protein kinase superfamily.</text>
</comment>
<keyword evidence="1 3" id="KW-0547">Nucleotide-binding</keyword>
<dbReference type="Gene3D" id="3.30.200.20">
    <property type="entry name" value="Phosphorylase Kinase, domain 1"/>
    <property type="match status" value="1"/>
</dbReference>
<keyword evidence="8" id="KW-1185">Reference proteome</keyword>
<gene>
    <name evidence="7" type="ORF">OS493_006341</name>
</gene>
<feature type="binding site" evidence="3">
    <location>
        <position position="165"/>
    </location>
    <ligand>
        <name>ATP</name>
        <dbReference type="ChEBI" id="CHEBI:30616"/>
    </ligand>
</feature>
<sequence length="382" mass="43938">MEAKPAVDEQQRSPFKWRKNTLVERRRTRNDRKKRKRHQRRKENSNLQAGAMKDLSERLRKDSEQKERLLFLARKYYLKWRQNKEALRTLQVKAAKKPSSSRFGTRAKMFSLLDTRVDSNVSEITWNHLVSPKDKDGNGTTIQLGHGVFGECRKMYFKGIPVAVKLFNNLSSSWDVSHEAAAMNQCSHPSIPHTFGVNLTQKPYFLVSYFYGIGNSACTLYRALHSHSMSLSKCSAGKIMLQLCKALEHLHSKHLLHRDIKGDNILITMVNNEYHPMLIDFGKAIQLSDAPSKRKSLTALEQDEYRKKHRHIAPEIVLGQPPSFASDIFSFGLVMSDVSGKIKTESCFLEVQRKCLEIDPKLRCSISYLLSQLEIIVSLYQQ</sequence>
<dbReference type="Gene3D" id="1.10.510.10">
    <property type="entry name" value="Transferase(Phosphotransferase) domain 1"/>
    <property type="match status" value="1"/>
</dbReference>
<keyword evidence="4" id="KW-0418">Kinase</keyword>
<evidence type="ECO:0000256" key="4">
    <source>
        <dbReference type="RuleBase" id="RU000304"/>
    </source>
</evidence>
<dbReference type="SMART" id="SM00220">
    <property type="entry name" value="S_TKc"/>
    <property type="match status" value="1"/>
</dbReference>
<dbReference type="EMBL" id="MU825398">
    <property type="protein sequence ID" value="KAJ7393370.1"/>
    <property type="molecule type" value="Genomic_DNA"/>
</dbReference>
<dbReference type="InterPro" id="IPR011009">
    <property type="entry name" value="Kinase-like_dom_sf"/>
</dbReference>
<evidence type="ECO:0000256" key="5">
    <source>
        <dbReference type="SAM" id="MobiDB-lite"/>
    </source>
</evidence>
<evidence type="ECO:0000256" key="1">
    <source>
        <dbReference type="ARBA" id="ARBA00022741"/>
    </source>
</evidence>
<evidence type="ECO:0000256" key="3">
    <source>
        <dbReference type="PROSITE-ProRule" id="PRU10141"/>
    </source>
</evidence>
<dbReference type="OrthoDB" id="5960454at2759"/>
<dbReference type="PROSITE" id="PS50011">
    <property type="entry name" value="PROTEIN_KINASE_DOM"/>
    <property type="match status" value="1"/>
</dbReference>
<dbReference type="PROSITE" id="PS00108">
    <property type="entry name" value="PROTEIN_KINASE_ST"/>
    <property type="match status" value="1"/>
</dbReference>
<dbReference type="PANTHER" id="PTHR44329">
    <property type="entry name" value="SERINE/THREONINE-PROTEIN KINASE TNNI3K-RELATED"/>
    <property type="match status" value="1"/>
</dbReference>
<name>A0A9X0A583_9CNID</name>
<dbReference type="InterPro" id="IPR000719">
    <property type="entry name" value="Prot_kinase_dom"/>
</dbReference>
<dbReference type="Proteomes" id="UP001163046">
    <property type="component" value="Unassembled WGS sequence"/>
</dbReference>
<dbReference type="CDD" id="cd00180">
    <property type="entry name" value="PKc"/>
    <property type="match status" value="1"/>
</dbReference>
<feature type="compositionally biased region" description="Basic residues" evidence="5">
    <location>
        <begin position="26"/>
        <end position="41"/>
    </location>
</feature>
<dbReference type="InterPro" id="IPR017441">
    <property type="entry name" value="Protein_kinase_ATP_BS"/>
</dbReference>
<feature type="domain" description="Protein kinase" evidence="6">
    <location>
        <begin position="138"/>
        <end position="382"/>
    </location>
</feature>
<evidence type="ECO:0000259" key="6">
    <source>
        <dbReference type="PROSITE" id="PS50011"/>
    </source>
</evidence>
<keyword evidence="2 3" id="KW-0067">ATP-binding</keyword>
<keyword evidence="4" id="KW-0808">Transferase</keyword>
<dbReference type="GO" id="GO:0005524">
    <property type="term" value="F:ATP binding"/>
    <property type="evidence" value="ECO:0007669"/>
    <property type="project" value="UniProtKB-UniRule"/>
</dbReference>
<keyword evidence="4" id="KW-0723">Serine/threonine-protein kinase</keyword>
<dbReference type="Pfam" id="PF00069">
    <property type="entry name" value="Pkinase"/>
    <property type="match status" value="1"/>
</dbReference>
<dbReference type="GO" id="GO:0004674">
    <property type="term" value="F:protein serine/threonine kinase activity"/>
    <property type="evidence" value="ECO:0007669"/>
    <property type="project" value="UniProtKB-KW"/>
</dbReference>
<dbReference type="SUPFAM" id="SSF56112">
    <property type="entry name" value="Protein kinase-like (PK-like)"/>
    <property type="match status" value="1"/>
</dbReference>
<organism evidence="7 8">
    <name type="scientific">Desmophyllum pertusum</name>
    <dbReference type="NCBI Taxonomy" id="174260"/>
    <lineage>
        <taxon>Eukaryota</taxon>
        <taxon>Metazoa</taxon>
        <taxon>Cnidaria</taxon>
        <taxon>Anthozoa</taxon>
        <taxon>Hexacorallia</taxon>
        <taxon>Scleractinia</taxon>
        <taxon>Caryophylliina</taxon>
        <taxon>Caryophylliidae</taxon>
        <taxon>Desmophyllum</taxon>
    </lineage>
</organism>
<evidence type="ECO:0000313" key="7">
    <source>
        <dbReference type="EMBL" id="KAJ7393370.1"/>
    </source>
</evidence>
<reference evidence="7" key="1">
    <citation type="submission" date="2023-01" db="EMBL/GenBank/DDBJ databases">
        <title>Genome assembly of the deep-sea coral Lophelia pertusa.</title>
        <authorList>
            <person name="Herrera S."/>
            <person name="Cordes E."/>
        </authorList>
    </citation>
    <scope>NUCLEOTIDE SEQUENCE</scope>
    <source>
        <strain evidence="7">USNM1676648</strain>
        <tissue evidence="7">Polyp</tissue>
    </source>
</reference>
<feature type="compositionally biased region" description="Basic and acidic residues" evidence="5">
    <location>
        <begin position="1"/>
        <end position="11"/>
    </location>
</feature>
<dbReference type="PROSITE" id="PS00107">
    <property type="entry name" value="PROTEIN_KINASE_ATP"/>
    <property type="match status" value="1"/>
</dbReference>
<accession>A0A9X0A583</accession>
<dbReference type="InterPro" id="IPR051681">
    <property type="entry name" value="Ser/Thr_Kinases-Pseudokinases"/>
</dbReference>
<protein>
    <recommendedName>
        <fullName evidence="6">Protein kinase domain-containing protein</fullName>
    </recommendedName>
</protein>
<feature type="region of interest" description="Disordered" evidence="5">
    <location>
        <begin position="1"/>
        <end position="59"/>
    </location>
</feature>
<dbReference type="InterPro" id="IPR008271">
    <property type="entry name" value="Ser/Thr_kinase_AS"/>
</dbReference>
<comment type="caution">
    <text evidence="7">The sequence shown here is derived from an EMBL/GenBank/DDBJ whole genome shotgun (WGS) entry which is preliminary data.</text>
</comment>
<proteinExistence type="inferred from homology"/>
<evidence type="ECO:0000256" key="2">
    <source>
        <dbReference type="ARBA" id="ARBA00022840"/>
    </source>
</evidence>
<dbReference type="AlphaFoldDB" id="A0A9X0A583"/>
<evidence type="ECO:0000313" key="8">
    <source>
        <dbReference type="Proteomes" id="UP001163046"/>
    </source>
</evidence>